<dbReference type="EMBL" id="SHLA01000001">
    <property type="protein sequence ID" value="RZU63616.1"/>
    <property type="molecule type" value="Genomic_DNA"/>
</dbReference>
<dbReference type="GO" id="GO:0005829">
    <property type="term" value="C:cytosol"/>
    <property type="evidence" value="ECO:0007669"/>
    <property type="project" value="TreeGrafter"/>
</dbReference>
<dbReference type="Pfam" id="PF13657">
    <property type="entry name" value="Couple_hipA"/>
    <property type="match status" value="1"/>
</dbReference>
<protein>
    <submittedName>
        <fullName evidence="6">Serine/threonine-protein kinase HipA</fullName>
    </submittedName>
</protein>
<dbReference type="RefSeq" id="WP_130451956.1">
    <property type="nucleotide sequence ID" value="NZ_SHLA01000001.1"/>
</dbReference>
<evidence type="ECO:0000313" key="7">
    <source>
        <dbReference type="Proteomes" id="UP000292685"/>
    </source>
</evidence>
<dbReference type="PANTHER" id="PTHR37419">
    <property type="entry name" value="SERINE/THREONINE-PROTEIN KINASE TOXIN HIPA"/>
    <property type="match status" value="1"/>
</dbReference>
<evidence type="ECO:0000313" key="6">
    <source>
        <dbReference type="EMBL" id="RZU63616.1"/>
    </source>
</evidence>
<feature type="domain" description="HipA N-terminal subdomain 1" evidence="5">
    <location>
        <begin position="5"/>
        <end position="104"/>
    </location>
</feature>
<evidence type="ECO:0000256" key="1">
    <source>
        <dbReference type="ARBA" id="ARBA00010164"/>
    </source>
</evidence>
<comment type="similarity">
    <text evidence="1">Belongs to the HipA Ser/Thr kinase family.</text>
</comment>
<dbReference type="Pfam" id="PF07804">
    <property type="entry name" value="HipA_C"/>
    <property type="match status" value="1"/>
</dbReference>
<dbReference type="InterPro" id="IPR017508">
    <property type="entry name" value="HipA_N1"/>
</dbReference>
<sequence>MTLVAWLDGMPVARLEDAGPGYGLSLRYTDEAIAKHGEGALLLSLRLPVRREAYPSVAAKYFLDGLLPEDHVRAALANKARLATEDTYGLLRAYGLDCAGAVQVTEPAQGPQTRAGGILWLSDDGLAQAVSGLPAAPLGIGIDPGVRSSLGGMQGKLAVVVDGGRIGVPLDGEPSTHILKPARINEDGTELWPGIAAGENFCLQLIRAAGERSLKGSAAESRVLSIGGRRAILVKRFDREGAGEELRRVHQEDLAQALGTNQKYQTDSLTPPRLVDAGRLLRRTASIRDVTALFERIVLGAVLGDCDMHARNLSVVLDGGKVALSPAYDVVPTSVWPEHDRELALRIGTEISIDEVSGGDLLEEASEWGMRTPAARSTLLNVLAEAERLLPVILTRSHDEGWHDPVLGDLVRQAQERIQRLAPGSRVH</sequence>
<dbReference type="InterPro" id="IPR052028">
    <property type="entry name" value="HipA_Ser/Thr_kinase"/>
</dbReference>
<evidence type="ECO:0000259" key="5">
    <source>
        <dbReference type="Pfam" id="PF13657"/>
    </source>
</evidence>
<proteinExistence type="inferred from homology"/>
<evidence type="ECO:0000256" key="2">
    <source>
        <dbReference type="ARBA" id="ARBA00022679"/>
    </source>
</evidence>
<dbReference type="GO" id="GO:0004674">
    <property type="term" value="F:protein serine/threonine kinase activity"/>
    <property type="evidence" value="ECO:0007669"/>
    <property type="project" value="TreeGrafter"/>
</dbReference>
<dbReference type="NCBIfam" id="TIGR03071">
    <property type="entry name" value="couple_hipA"/>
    <property type="match status" value="1"/>
</dbReference>
<organism evidence="6 7">
    <name type="scientific">Zhihengliuella halotolerans</name>
    <dbReference type="NCBI Taxonomy" id="370736"/>
    <lineage>
        <taxon>Bacteria</taxon>
        <taxon>Bacillati</taxon>
        <taxon>Actinomycetota</taxon>
        <taxon>Actinomycetes</taxon>
        <taxon>Micrococcales</taxon>
        <taxon>Micrococcaceae</taxon>
        <taxon>Zhihengliuella</taxon>
    </lineage>
</organism>
<evidence type="ECO:0000259" key="4">
    <source>
        <dbReference type="Pfam" id="PF07804"/>
    </source>
</evidence>
<dbReference type="OrthoDB" id="3182374at2"/>
<keyword evidence="7" id="KW-1185">Reference proteome</keyword>
<keyword evidence="3 6" id="KW-0418">Kinase</keyword>
<name>A0A4V2GAB6_9MICC</name>
<evidence type="ECO:0000256" key="3">
    <source>
        <dbReference type="ARBA" id="ARBA00022777"/>
    </source>
</evidence>
<reference evidence="6 7" key="1">
    <citation type="submission" date="2019-02" db="EMBL/GenBank/DDBJ databases">
        <title>Sequencing the genomes of 1000 actinobacteria strains.</title>
        <authorList>
            <person name="Klenk H.-P."/>
        </authorList>
    </citation>
    <scope>NUCLEOTIDE SEQUENCE [LARGE SCALE GENOMIC DNA]</scope>
    <source>
        <strain evidence="6 7">DSM 17364</strain>
    </source>
</reference>
<gene>
    <name evidence="6" type="ORF">EV380_3237</name>
</gene>
<dbReference type="Proteomes" id="UP000292685">
    <property type="component" value="Unassembled WGS sequence"/>
</dbReference>
<dbReference type="AlphaFoldDB" id="A0A4V2GAB6"/>
<dbReference type="PANTHER" id="PTHR37419:SF1">
    <property type="entry name" value="SERINE_THREONINE-PROTEIN KINASE TOXIN HIPA"/>
    <property type="match status" value="1"/>
</dbReference>
<keyword evidence="2" id="KW-0808">Transferase</keyword>
<feature type="domain" description="HipA-like C-terminal" evidence="4">
    <location>
        <begin position="148"/>
        <end position="387"/>
    </location>
</feature>
<comment type="caution">
    <text evidence="6">The sequence shown here is derived from an EMBL/GenBank/DDBJ whole genome shotgun (WGS) entry which is preliminary data.</text>
</comment>
<accession>A0A4V2GAB6</accession>
<dbReference type="InterPro" id="IPR012893">
    <property type="entry name" value="HipA-like_C"/>
</dbReference>